<evidence type="ECO:0000259" key="4">
    <source>
        <dbReference type="PROSITE" id="PS51186"/>
    </source>
</evidence>
<evidence type="ECO:0000313" key="6">
    <source>
        <dbReference type="Proteomes" id="UP000245137"/>
    </source>
</evidence>
<dbReference type="AlphaFoldDB" id="A0A2U1SSH6"/>
<comment type="similarity">
    <text evidence="3">Belongs to the acetyltransferase family. RimJ subfamily.</text>
</comment>
<name>A0A2U1SSH6_METSR</name>
<dbReference type="PROSITE" id="PS51186">
    <property type="entry name" value="GNAT"/>
    <property type="match status" value="1"/>
</dbReference>
<dbReference type="GO" id="GO:0016747">
    <property type="term" value="F:acyltransferase activity, transferring groups other than amino-acyl groups"/>
    <property type="evidence" value="ECO:0007669"/>
    <property type="project" value="InterPro"/>
</dbReference>
<dbReference type="EMBL" id="PUIV01000007">
    <property type="protein sequence ID" value="PWB94552.1"/>
    <property type="molecule type" value="Genomic_DNA"/>
</dbReference>
<dbReference type="Gene3D" id="3.40.630.30">
    <property type="match status" value="1"/>
</dbReference>
<dbReference type="SUPFAM" id="SSF55729">
    <property type="entry name" value="Acyl-CoA N-acyltransferases (Nat)"/>
    <property type="match status" value="1"/>
</dbReference>
<dbReference type="PANTHER" id="PTHR43792">
    <property type="entry name" value="GNAT FAMILY, PUTATIVE (AFU_ORTHOLOGUE AFUA_3G00765)-RELATED-RELATED"/>
    <property type="match status" value="1"/>
</dbReference>
<sequence length="200" mass="21660">MFPEIARDDIFRLETPRLWLRWPRAADQGSICRLAGDPEVALRTARIPHPYESYHAESFILSARAENASGAGLTLALTQKRQADEAIGVIGVHGANARGTGMIGFWLGRPYWGRGLMSEAAGAFIDMVFGMTGLERIVSSALPSNAASLRVHEKLGFTRAGQGKFPAPARGGEVDVELFDLRRGAIPTSFGAKRPKLQAT</sequence>
<keyword evidence="6" id="KW-1185">Reference proteome</keyword>
<evidence type="ECO:0000256" key="2">
    <source>
        <dbReference type="ARBA" id="ARBA00023315"/>
    </source>
</evidence>
<dbReference type="OrthoDB" id="9804153at2"/>
<keyword evidence="2" id="KW-0012">Acyltransferase</keyword>
<proteinExistence type="inferred from homology"/>
<accession>A0A2U1SSH6</accession>
<reference evidence="5 6" key="1">
    <citation type="journal article" date="2018" name="Appl. Microbiol. Biotechnol.">
        <title>Co-cultivation of the strictly anaerobic methanogen Methanosarcina barkeri with aerobic methanotrophs in an oxygen-limited membrane bioreactor.</title>
        <authorList>
            <person name="In 't Zandt M.H."/>
            <person name="van den Bosch T.J.M."/>
            <person name="Rijkers R."/>
            <person name="van Kessel M.A.H.J."/>
            <person name="Jetten M.S.M."/>
            <person name="Welte C.U."/>
        </authorList>
    </citation>
    <scope>NUCLEOTIDE SEQUENCE [LARGE SCALE GENOMIC DNA]</scope>
    <source>
        <strain evidence="5 6">DSM 17706</strain>
    </source>
</reference>
<dbReference type="InterPro" id="IPR016181">
    <property type="entry name" value="Acyl_CoA_acyltransferase"/>
</dbReference>
<dbReference type="InterPro" id="IPR000182">
    <property type="entry name" value="GNAT_dom"/>
</dbReference>
<keyword evidence="1 5" id="KW-0808">Transferase</keyword>
<dbReference type="Proteomes" id="UP000245137">
    <property type="component" value="Unassembled WGS sequence"/>
</dbReference>
<dbReference type="RefSeq" id="WP_108916635.1">
    <property type="nucleotide sequence ID" value="NZ_BGJY01000003.1"/>
</dbReference>
<dbReference type="Pfam" id="PF13302">
    <property type="entry name" value="Acetyltransf_3"/>
    <property type="match status" value="1"/>
</dbReference>
<evidence type="ECO:0000256" key="1">
    <source>
        <dbReference type="ARBA" id="ARBA00022679"/>
    </source>
</evidence>
<dbReference type="InterPro" id="IPR051531">
    <property type="entry name" value="N-acetyltransferase"/>
</dbReference>
<dbReference type="PANTHER" id="PTHR43792:SF8">
    <property type="entry name" value="[RIBOSOMAL PROTEIN US5]-ALANINE N-ACETYLTRANSFERASE"/>
    <property type="match status" value="1"/>
</dbReference>
<organism evidence="5 6">
    <name type="scientific">Methylosinus sporium</name>
    <dbReference type="NCBI Taxonomy" id="428"/>
    <lineage>
        <taxon>Bacteria</taxon>
        <taxon>Pseudomonadati</taxon>
        <taxon>Pseudomonadota</taxon>
        <taxon>Alphaproteobacteria</taxon>
        <taxon>Hyphomicrobiales</taxon>
        <taxon>Methylocystaceae</taxon>
        <taxon>Methylosinus</taxon>
    </lineage>
</organism>
<protein>
    <submittedName>
        <fullName evidence="5">N-acetyltransferase</fullName>
    </submittedName>
</protein>
<comment type="caution">
    <text evidence="5">The sequence shown here is derived from an EMBL/GenBank/DDBJ whole genome shotgun (WGS) entry which is preliminary data.</text>
</comment>
<feature type="domain" description="N-acetyltransferase" evidence="4">
    <location>
        <begin position="38"/>
        <end position="183"/>
    </location>
</feature>
<evidence type="ECO:0000256" key="3">
    <source>
        <dbReference type="ARBA" id="ARBA00038502"/>
    </source>
</evidence>
<gene>
    <name evidence="5" type="ORF">C5689_07410</name>
</gene>
<evidence type="ECO:0000313" key="5">
    <source>
        <dbReference type="EMBL" id="PWB94552.1"/>
    </source>
</evidence>